<organism evidence="5 6">
    <name type="scientific">Maritalea porphyrae</name>
    <dbReference type="NCBI Taxonomy" id="880732"/>
    <lineage>
        <taxon>Bacteria</taxon>
        <taxon>Pseudomonadati</taxon>
        <taxon>Pseudomonadota</taxon>
        <taxon>Alphaproteobacteria</taxon>
        <taxon>Hyphomicrobiales</taxon>
        <taxon>Devosiaceae</taxon>
        <taxon>Maritalea</taxon>
    </lineage>
</organism>
<dbReference type="Pfam" id="PF01037">
    <property type="entry name" value="AsnC_trans_reg"/>
    <property type="match status" value="1"/>
</dbReference>
<dbReference type="PROSITE" id="PS50956">
    <property type="entry name" value="HTH_ASNC_2"/>
    <property type="match status" value="1"/>
</dbReference>
<evidence type="ECO:0000256" key="1">
    <source>
        <dbReference type="ARBA" id="ARBA00023015"/>
    </source>
</evidence>
<keyword evidence="3" id="KW-0804">Transcription</keyword>
<sequence length="148" mass="16633">MATRILRDDLDRELVALLQANARAKTSEIAKKLGIARTTVHERITRLERLGYITGYTVKLAQDPGQQMVEAFVLIEVLQQQNKQINEKLASFPEVKLSLAISGEFDLLVSVEAPQLEDIDEVIDEIALIPGVRRTQSSLVLGRKLDRR</sequence>
<evidence type="ECO:0000256" key="2">
    <source>
        <dbReference type="ARBA" id="ARBA00023125"/>
    </source>
</evidence>
<comment type="caution">
    <text evidence="5">The sequence shown here is derived from an EMBL/GenBank/DDBJ whole genome shotgun (WGS) entry which is preliminary data.</text>
</comment>
<reference evidence="5" key="1">
    <citation type="journal article" date="2014" name="Int. J. Syst. Evol. Microbiol.">
        <title>Complete genome of a new Firmicutes species belonging to the dominant human colonic microbiota ('Ruminococcus bicirculans') reveals two chromosomes and a selective capacity to utilize plant glucans.</title>
        <authorList>
            <consortium name="NISC Comparative Sequencing Program"/>
            <person name="Wegmann U."/>
            <person name="Louis P."/>
            <person name="Goesmann A."/>
            <person name="Henrissat B."/>
            <person name="Duncan S.H."/>
            <person name="Flint H.J."/>
        </authorList>
    </citation>
    <scope>NUCLEOTIDE SEQUENCE</scope>
    <source>
        <strain evidence="5">NBRC 107169</strain>
    </source>
</reference>
<dbReference type="InterPro" id="IPR036388">
    <property type="entry name" value="WH-like_DNA-bd_sf"/>
</dbReference>
<keyword evidence="6" id="KW-1185">Reference proteome</keyword>
<evidence type="ECO:0000313" key="5">
    <source>
        <dbReference type="EMBL" id="GLQ17012.1"/>
    </source>
</evidence>
<accession>A0ABQ5UQS8</accession>
<evidence type="ECO:0000313" key="6">
    <source>
        <dbReference type="Proteomes" id="UP001161405"/>
    </source>
</evidence>
<dbReference type="SUPFAM" id="SSF46785">
    <property type="entry name" value="Winged helix' DNA-binding domain"/>
    <property type="match status" value="1"/>
</dbReference>
<dbReference type="InterPro" id="IPR011991">
    <property type="entry name" value="ArsR-like_HTH"/>
</dbReference>
<dbReference type="PRINTS" id="PR00033">
    <property type="entry name" value="HTHASNC"/>
</dbReference>
<name>A0ABQ5UQS8_9HYPH</name>
<feature type="domain" description="HTH asnC-type" evidence="4">
    <location>
        <begin position="8"/>
        <end position="67"/>
    </location>
</feature>
<dbReference type="InterPro" id="IPR036390">
    <property type="entry name" value="WH_DNA-bd_sf"/>
</dbReference>
<dbReference type="InterPro" id="IPR011008">
    <property type="entry name" value="Dimeric_a/b-barrel"/>
</dbReference>
<gene>
    <name evidence="5" type="ORF">GCM10007879_12610</name>
</gene>
<evidence type="ECO:0000256" key="3">
    <source>
        <dbReference type="ARBA" id="ARBA00023163"/>
    </source>
</evidence>
<protein>
    <submittedName>
        <fullName evidence="5">AsnC family transcriptional regulator</fullName>
    </submittedName>
</protein>
<dbReference type="Gene3D" id="1.10.10.10">
    <property type="entry name" value="Winged helix-like DNA-binding domain superfamily/Winged helix DNA-binding domain"/>
    <property type="match status" value="1"/>
</dbReference>
<dbReference type="EMBL" id="BSNI01000002">
    <property type="protein sequence ID" value="GLQ17012.1"/>
    <property type="molecule type" value="Genomic_DNA"/>
</dbReference>
<evidence type="ECO:0000259" key="4">
    <source>
        <dbReference type="PROSITE" id="PS50956"/>
    </source>
</evidence>
<dbReference type="SUPFAM" id="SSF54909">
    <property type="entry name" value="Dimeric alpha+beta barrel"/>
    <property type="match status" value="1"/>
</dbReference>
<proteinExistence type="predicted"/>
<reference evidence="5" key="2">
    <citation type="submission" date="2023-01" db="EMBL/GenBank/DDBJ databases">
        <title>Draft genome sequence of Maritalea porphyrae strain NBRC 107169.</title>
        <authorList>
            <person name="Sun Q."/>
            <person name="Mori K."/>
        </authorList>
    </citation>
    <scope>NUCLEOTIDE SEQUENCE</scope>
    <source>
        <strain evidence="5">NBRC 107169</strain>
    </source>
</reference>
<dbReference type="RefSeq" id="WP_284362860.1">
    <property type="nucleotide sequence ID" value="NZ_BSNI01000002.1"/>
</dbReference>
<keyword evidence="2" id="KW-0238">DNA-binding</keyword>
<dbReference type="CDD" id="cd00090">
    <property type="entry name" value="HTH_ARSR"/>
    <property type="match status" value="1"/>
</dbReference>
<keyword evidence="1" id="KW-0805">Transcription regulation</keyword>
<dbReference type="InterPro" id="IPR019887">
    <property type="entry name" value="Tscrpt_reg_AsnC/Lrp_C"/>
</dbReference>
<dbReference type="Gene3D" id="3.30.70.920">
    <property type="match status" value="1"/>
</dbReference>
<dbReference type="PANTHER" id="PTHR30154">
    <property type="entry name" value="LEUCINE-RESPONSIVE REGULATORY PROTEIN"/>
    <property type="match status" value="1"/>
</dbReference>
<dbReference type="PANTHER" id="PTHR30154:SF34">
    <property type="entry name" value="TRANSCRIPTIONAL REGULATOR AZLB"/>
    <property type="match status" value="1"/>
</dbReference>
<dbReference type="Proteomes" id="UP001161405">
    <property type="component" value="Unassembled WGS sequence"/>
</dbReference>
<dbReference type="SMART" id="SM00344">
    <property type="entry name" value="HTH_ASNC"/>
    <property type="match status" value="1"/>
</dbReference>
<dbReference type="InterPro" id="IPR000485">
    <property type="entry name" value="AsnC-type_HTH_dom"/>
</dbReference>
<dbReference type="InterPro" id="IPR019888">
    <property type="entry name" value="Tscrpt_reg_AsnC-like"/>
</dbReference>
<dbReference type="Pfam" id="PF13404">
    <property type="entry name" value="HTH_AsnC-type"/>
    <property type="match status" value="1"/>
</dbReference>